<evidence type="ECO:0000313" key="4">
    <source>
        <dbReference type="EMBL" id="KAF5399667.1"/>
    </source>
</evidence>
<keyword evidence="2" id="KW-0472">Membrane</keyword>
<evidence type="ECO:0000259" key="3">
    <source>
        <dbReference type="PROSITE" id="PS50853"/>
    </source>
</evidence>
<keyword evidence="2" id="KW-1133">Transmembrane helix</keyword>
<dbReference type="EMBL" id="LUCH01003836">
    <property type="protein sequence ID" value="KAF5399667.1"/>
    <property type="molecule type" value="Genomic_DNA"/>
</dbReference>
<dbReference type="SUPFAM" id="SSF49265">
    <property type="entry name" value="Fibronectin type III"/>
    <property type="match status" value="3"/>
</dbReference>
<dbReference type="PROSITE" id="PS50853">
    <property type="entry name" value="FN3"/>
    <property type="match status" value="5"/>
</dbReference>
<protein>
    <recommendedName>
        <fullName evidence="3">Fibronectin type-III domain-containing protein</fullName>
    </recommendedName>
</protein>
<dbReference type="Gene3D" id="2.60.40.10">
    <property type="entry name" value="Immunoglobulins"/>
    <property type="match status" value="5"/>
</dbReference>
<gene>
    <name evidence="4" type="ORF">PHET_07014</name>
</gene>
<dbReference type="InterPro" id="IPR013783">
    <property type="entry name" value="Ig-like_fold"/>
</dbReference>
<feature type="domain" description="Fibronectin type-III" evidence="3">
    <location>
        <begin position="471"/>
        <end position="564"/>
    </location>
</feature>
<dbReference type="PANTHER" id="PTHR46708">
    <property type="entry name" value="TENASCIN"/>
    <property type="match status" value="1"/>
</dbReference>
<keyword evidence="2" id="KW-0812">Transmembrane</keyword>
<keyword evidence="5" id="KW-1185">Reference proteome</keyword>
<sequence>MELSVQQTDDHLFVTWTDQTWTTGETVYQLIQYTVSTSAEYVIEGYNKYINLSVTPCSTVGLLLRVNDTNGIPHISKPTMVKISAPVPSAPTELVVENSVPISGQLVRWNRPEVASYECSLRYELLSWDDSNSTNEKSVVLNETNYEAKLLAWNTRYFYQVRALAGEEQIPGPYSEIISLSTGEIPNVDVSFLDIEATNQSILVTWALPRRGDNGVTGYRITYIDRQKEVTARVPDYQTWYRIAPLNACSHYTVLLTSYAYATVTSPATKMIQTKPTTAPTRTVIVETNSTCGTIYLRWEPADSNEYVTAYSVQAKLVSDRFQMTTGTIMNNIMIQDLICDEQYTVTVSARNACGESLGSTPVNLYAADQAPAAEPTAFVAVSSTTSINVTWTDTQPTRVGLSYLVTLDELQSVASDPLHIEQTTYSEKELVFDRLPSCTEFETTVTAINHFGKSATIRRFIGTSAPVPGVPTTFQVNRINETSYNLTWDHVQSSSSRCNVSYRICATDLTQVWSCIQQTTEDYMVVTDLMENQVYVFKVKALAGWPHVEGDFSEEVRIRSKRSSTLTLESPWSYVIILVLMCTITVTALIGLIFGRRFIPPISQPITEVESKFSAAVNETTKVDNVMMNHINTLPNSTHVAGTHD</sequence>
<feature type="domain" description="Fibronectin type-III" evidence="3">
    <location>
        <begin position="372"/>
        <end position="468"/>
    </location>
</feature>
<evidence type="ECO:0000256" key="2">
    <source>
        <dbReference type="SAM" id="Phobius"/>
    </source>
</evidence>
<dbReference type="Proteomes" id="UP000748531">
    <property type="component" value="Unassembled WGS sequence"/>
</dbReference>
<dbReference type="Pfam" id="PF00041">
    <property type="entry name" value="fn3"/>
    <property type="match status" value="3"/>
</dbReference>
<feature type="domain" description="Fibronectin type-III" evidence="3">
    <location>
        <begin position="186"/>
        <end position="277"/>
    </location>
</feature>
<evidence type="ECO:0000313" key="5">
    <source>
        <dbReference type="Proteomes" id="UP000748531"/>
    </source>
</evidence>
<proteinExistence type="predicted"/>
<dbReference type="InterPro" id="IPR050991">
    <property type="entry name" value="ECM_Regulatory_Proteins"/>
</dbReference>
<evidence type="ECO:0000256" key="1">
    <source>
        <dbReference type="ARBA" id="ARBA00022737"/>
    </source>
</evidence>
<reference evidence="4" key="1">
    <citation type="submission" date="2019-05" db="EMBL/GenBank/DDBJ databases">
        <title>Annotation for the trematode Paragonimus heterotremus.</title>
        <authorList>
            <person name="Choi Y.-J."/>
        </authorList>
    </citation>
    <scope>NUCLEOTIDE SEQUENCE</scope>
    <source>
        <strain evidence="4">LC</strain>
    </source>
</reference>
<organism evidence="4 5">
    <name type="scientific">Paragonimus heterotremus</name>
    <dbReference type="NCBI Taxonomy" id="100268"/>
    <lineage>
        <taxon>Eukaryota</taxon>
        <taxon>Metazoa</taxon>
        <taxon>Spiralia</taxon>
        <taxon>Lophotrochozoa</taxon>
        <taxon>Platyhelminthes</taxon>
        <taxon>Trematoda</taxon>
        <taxon>Digenea</taxon>
        <taxon>Plagiorchiida</taxon>
        <taxon>Troglotremata</taxon>
        <taxon>Troglotrematidae</taxon>
        <taxon>Paragonimus</taxon>
    </lineage>
</organism>
<dbReference type="OrthoDB" id="6237048at2759"/>
<dbReference type="SMART" id="SM00060">
    <property type="entry name" value="FN3"/>
    <property type="match status" value="5"/>
</dbReference>
<feature type="transmembrane region" description="Helical" evidence="2">
    <location>
        <begin position="573"/>
        <end position="595"/>
    </location>
</feature>
<accession>A0A8J4WXI4</accession>
<comment type="caution">
    <text evidence="4">The sequence shown here is derived from an EMBL/GenBank/DDBJ whole genome shotgun (WGS) entry which is preliminary data.</text>
</comment>
<dbReference type="CDD" id="cd00063">
    <property type="entry name" value="FN3"/>
    <property type="match status" value="2"/>
</dbReference>
<feature type="domain" description="Fibronectin type-III" evidence="3">
    <location>
        <begin position="87"/>
        <end position="185"/>
    </location>
</feature>
<dbReference type="PANTHER" id="PTHR46708:SF2">
    <property type="entry name" value="FIBRONECTIN TYPE-III DOMAIN-CONTAINING PROTEIN"/>
    <property type="match status" value="1"/>
</dbReference>
<dbReference type="AlphaFoldDB" id="A0A8J4WXI4"/>
<dbReference type="InterPro" id="IPR036116">
    <property type="entry name" value="FN3_sf"/>
</dbReference>
<keyword evidence="1" id="KW-0677">Repeat</keyword>
<dbReference type="InterPro" id="IPR003961">
    <property type="entry name" value="FN3_dom"/>
</dbReference>
<name>A0A8J4WXI4_9TREM</name>
<feature type="domain" description="Fibronectin type-III" evidence="3">
    <location>
        <begin position="280"/>
        <end position="370"/>
    </location>
</feature>